<protein>
    <recommendedName>
        <fullName evidence="4">DUF3817 domain-containing protein</fullName>
    </recommendedName>
</protein>
<evidence type="ECO:0000313" key="3">
    <source>
        <dbReference type="Proteomes" id="UP000392064"/>
    </source>
</evidence>
<evidence type="ECO:0000256" key="1">
    <source>
        <dbReference type="SAM" id="Phobius"/>
    </source>
</evidence>
<dbReference type="EMBL" id="CP045737">
    <property type="protein sequence ID" value="QGG41363.1"/>
    <property type="molecule type" value="Genomic_DNA"/>
</dbReference>
<evidence type="ECO:0008006" key="4">
    <source>
        <dbReference type="Google" id="ProtNLM"/>
    </source>
</evidence>
<reference evidence="2 3" key="1">
    <citation type="submission" date="2019-11" db="EMBL/GenBank/DDBJ databases">
        <authorList>
            <person name="Li J."/>
        </authorList>
    </citation>
    <scope>NUCLEOTIDE SEQUENCE [LARGE SCALE GENOMIC DNA]</scope>
    <source>
        <strain evidence="2 3">MF47</strain>
    </source>
</reference>
<feature type="transmembrane region" description="Helical" evidence="1">
    <location>
        <begin position="7"/>
        <end position="27"/>
    </location>
</feature>
<keyword evidence="1" id="KW-0472">Membrane</keyword>
<evidence type="ECO:0000313" key="2">
    <source>
        <dbReference type="EMBL" id="QGG41363.1"/>
    </source>
</evidence>
<dbReference type="KEGG" id="aef:GEV26_08305"/>
<organism evidence="2 3">
    <name type="scientific">Aeromicrobium yanjiei</name>
    <dbReference type="NCBI Taxonomy" id="2662028"/>
    <lineage>
        <taxon>Bacteria</taxon>
        <taxon>Bacillati</taxon>
        <taxon>Actinomycetota</taxon>
        <taxon>Actinomycetes</taxon>
        <taxon>Propionibacteriales</taxon>
        <taxon>Nocardioidaceae</taxon>
        <taxon>Aeromicrobium</taxon>
    </lineage>
</organism>
<keyword evidence="1" id="KW-0812">Transmembrane</keyword>
<keyword evidence="3" id="KW-1185">Reference proteome</keyword>
<dbReference type="Proteomes" id="UP000392064">
    <property type="component" value="Chromosome"/>
</dbReference>
<accession>A0A5Q2MI67</accession>
<name>A0A5Q2MI67_9ACTN</name>
<dbReference type="RefSeq" id="WP_153652631.1">
    <property type="nucleotide sequence ID" value="NZ_CP045737.1"/>
</dbReference>
<dbReference type="AlphaFoldDB" id="A0A5Q2MI67"/>
<gene>
    <name evidence="2" type="ORF">GEV26_08305</name>
</gene>
<proteinExistence type="predicted"/>
<feature type="transmembrane region" description="Helical" evidence="1">
    <location>
        <begin position="33"/>
        <end position="55"/>
    </location>
</feature>
<keyword evidence="1" id="KW-1133">Transmembrane helix</keyword>
<sequence>MRPLLRTLSVLSVLELISVVVLLGNAVTVHDRAVTSALGPIHGALYLAVAVTALLGRGLGTRTRVLALIPLLSGPLTMRQVWREAQAVPSENTTSG</sequence>